<accession>A0A8C2QKK5</accession>
<proteinExistence type="predicted"/>
<reference evidence="1" key="2">
    <citation type="submission" date="2025-09" db="UniProtKB">
        <authorList>
            <consortium name="Ensembl"/>
        </authorList>
    </citation>
    <scope>IDENTIFICATION</scope>
</reference>
<evidence type="ECO:0000313" key="1">
    <source>
        <dbReference type="Ensembl" id="ENSCGRP00001019127.1"/>
    </source>
</evidence>
<dbReference type="Ensembl" id="ENSCGRT00001023371.1">
    <property type="protein sequence ID" value="ENSCGRP00001019127.1"/>
    <property type="gene ID" value="ENSCGRG00001018665.1"/>
</dbReference>
<protein>
    <submittedName>
        <fullName evidence="1">Uncharacterized protein</fullName>
    </submittedName>
</protein>
<organism evidence="1 2">
    <name type="scientific">Cricetulus griseus</name>
    <name type="common">Chinese hamster</name>
    <name type="synonym">Cricetulus barabensis griseus</name>
    <dbReference type="NCBI Taxonomy" id="10029"/>
    <lineage>
        <taxon>Eukaryota</taxon>
        <taxon>Metazoa</taxon>
        <taxon>Chordata</taxon>
        <taxon>Craniata</taxon>
        <taxon>Vertebrata</taxon>
        <taxon>Euteleostomi</taxon>
        <taxon>Mammalia</taxon>
        <taxon>Eutheria</taxon>
        <taxon>Euarchontoglires</taxon>
        <taxon>Glires</taxon>
        <taxon>Rodentia</taxon>
        <taxon>Myomorpha</taxon>
        <taxon>Muroidea</taxon>
        <taxon>Cricetidae</taxon>
        <taxon>Cricetinae</taxon>
        <taxon>Cricetulus</taxon>
    </lineage>
</organism>
<dbReference type="Proteomes" id="UP000694386">
    <property type="component" value="Unplaced"/>
</dbReference>
<sequence length="75" mass="8391">MSLFSLKLFMSLGPHHDDMKVADTDTSLIGVTRVCIATSFVPARRSRTRWYPRFRSLTDQARPILSPGPLVLGMA</sequence>
<reference evidence="1" key="1">
    <citation type="submission" date="2025-08" db="UniProtKB">
        <authorList>
            <consortium name="Ensembl"/>
        </authorList>
    </citation>
    <scope>IDENTIFICATION</scope>
</reference>
<evidence type="ECO:0000313" key="2">
    <source>
        <dbReference type="Proteomes" id="UP000694386"/>
    </source>
</evidence>
<dbReference type="AlphaFoldDB" id="A0A8C2QKK5"/>
<name>A0A8C2QKK5_CRIGR</name>